<evidence type="ECO:0000256" key="5">
    <source>
        <dbReference type="ARBA" id="ARBA00023136"/>
    </source>
</evidence>
<feature type="compositionally biased region" description="Basic and acidic residues" evidence="6">
    <location>
        <begin position="17"/>
        <end position="50"/>
    </location>
</feature>
<dbReference type="InterPro" id="IPR011701">
    <property type="entry name" value="MFS"/>
</dbReference>
<comment type="subcellular location">
    <subcellularLocation>
        <location evidence="1">Membrane</location>
        <topology evidence="1">Multi-pass membrane protein</topology>
    </subcellularLocation>
</comment>
<evidence type="ECO:0000256" key="7">
    <source>
        <dbReference type="SAM" id="Phobius"/>
    </source>
</evidence>
<evidence type="ECO:0000256" key="6">
    <source>
        <dbReference type="SAM" id="MobiDB-lite"/>
    </source>
</evidence>
<feature type="transmembrane region" description="Helical" evidence="7">
    <location>
        <begin position="417"/>
        <end position="437"/>
    </location>
</feature>
<keyword evidence="4 7" id="KW-1133">Transmembrane helix</keyword>
<dbReference type="PROSITE" id="PS50850">
    <property type="entry name" value="MFS"/>
    <property type="match status" value="1"/>
</dbReference>
<keyword evidence="5 7" id="KW-0472">Membrane</keyword>
<feature type="region of interest" description="Disordered" evidence="6">
    <location>
        <begin position="1"/>
        <end position="50"/>
    </location>
</feature>
<feature type="transmembrane region" description="Helical" evidence="7">
    <location>
        <begin position="480"/>
        <end position="502"/>
    </location>
</feature>
<dbReference type="Proteomes" id="UP001182556">
    <property type="component" value="Unassembled WGS sequence"/>
</dbReference>
<organism evidence="9 10">
    <name type="scientific">Papiliotrema laurentii</name>
    <name type="common">Cryptococcus laurentii</name>
    <dbReference type="NCBI Taxonomy" id="5418"/>
    <lineage>
        <taxon>Eukaryota</taxon>
        <taxon>Fungi</taxon>
        <taxon>Dikarya</taxon>
        <taxon>Basidiomycota</taxon>
        <taxon>Agaricomycotina</taxon>
        <taxon>Tremellomycetes</taxon>
        <taxon>Tremellales</taxon>
        <taxon>Rhynchogastremaceae</taxon>
        <taxon>Papiliotrema</taxon>
    </lineage>
</organism>
<proteinExistence type="predicted"/>
<reference evidence="9" key="1">
    <citation type="submission" date="2023-02" db="EMBL/GenBank/DDBJ databases">
        <title>Identification and recombinant expression of a fungal hydrolase from Papiliotrema laurentii that hydrolyzes apple cutin and clears colloidal polyester polyurethane.</title>
        <authorList>
            <consortium name="DOE Joint Genome Institute"/>
            <person name="Roman V.A."/>
            <person name="Bojanowski C."/>
            <person name="Crable B.R."/>
            <person name="Wagner D.N."/>
            <person name="Hung C.S."/>
            <person name="Nadeau L.J."/>
            <person name="Schratz L."/>
            <person name="Haridas S."/>
            <person name="Pangilinan J."/>
            <person name="Lipzen A."/>
            <person name="Na H."/>
            <person name="Yan M."/>
            <person name="Ng V."/>
            <person name="Grigoriev I.V."/>
            <person name="Spatafora J.W."/>
            <person name="Barlow D."/>
            <person name="Biffinger J."/>
            <person name="Kelley-Loughnane N."/>
            <person name="Varaljay V.A."/>
            <person name="Crookes-Goodson W.J."/>
        </authorList>
    </citation>
    <scope>NUCLEOTIDE SEQUENCE</scope>
    <source>
        <strain evidence="9">5307AH</strain>
    </source>
</reference>
<evidence type="ECO:0000259" key="8">
    <source>
        <dbReference type="PROSITE" id="PS50850"/>
    </source>
</evidence>
<accession>A0AAD9FMM0</accession>
<feature type="transmembrane region" description="Helical" evidence="7">
    <location>
        <begin position="449"/>
        <end position="468"/>
    </location>
</feature>
<feature type="transmembrane region" description="Helical" evidence="7">
    <location>
        <begin position="92"/>
        <end position="109"/>
    </location>
</feature>
<sequence length="542" mass="60937">MANQHHPEIQTVPSPIRNDDLVDDKEQPVHEEEVGLKHERDVQYDAQESEKSRTGLRRVLRRNPSYQFVRELAVMDETILDEPKVKKLEKKIFWLIVPALCIDYIFYYVDKTTLSYAALFGIREDLKLVGTKYSTLSSIFYVGWLVWAFPGNILMLKFPLAKYIAANIFLWGVFLMAQGGSKSFEDMVALRIVSGMCEAVAKPGFMAITAMWFTRIQQPIVMGLWYAAQGIGIGLGGLIGYGIGQIRAELAPWRYEFLIIGAACAAWALVMGFLVPDSPYTARGFNREEKQIIMSRKRDDYHAVEKRQFKWDQVKESILDVKTYLYFFLGLTANIPNGGTSNFGTLMTKGFGFDTLQTTLLQIPYGLCQTIIILISVYVSYKTHHMNIRTYLMAAVTVLTVVGFAMMAYGNNQASKLIGYYLTGASNAVFSLALSLVSGNVGGNTKKMIASATIFVGVAVGNIVGPYAFIAQEAPTYKTGIIVCMVSRCAEIVVILLLRLTFVIPNRSRDKKFANGDERYDPNTVSYEDHTDKQNLHFRYMS</sequence>
<feature type="transmembrane region" description="Helical" evidence="7">
    <location>
        <begin position="224"/>
        <end position="243"/>
    </location>
</feature>
<dbReference type="AlphaFoldDB" id="A0AAD9FMM0"/>
<feature type="transmembrane region" description="Helical" evidence="7">
    <location>
        <begin position="323"/>
        <end position="339"/>
    </location>
</feature>
<comment type="caution">
    <text evidence="9">The sequence shown here is derived from an EMBL/GenBank/DDBJ whole genome shotgun (WGS) entry which is preliminary data.</text>
</comment>
<dbReference type="InterPro" id="IPR036259">
    <property type="entry name" value="MFS_trans_sf"/>
</dbReference>
<feature type="domain" description="Major facilitator superfamily (MFS) profile" evidence="8">
    <location>
        <begin position="96"/>
        <end position="508"/>
    </location>
</feature>
<evidence type="ECO:0000313" key="9">
    <source>
        <dbReference type="EMBL" id="KAK1921071.1"/>
    </source>
</evidence>
<dbReference type="EMBL" id="JAODAN010000012">
    <property type="protein sequence ID" value="KAK1921071.1"/>
    <property type="molecule type" value="Genomic_DNA"/>
</dbReference>
<feature type="transmembrane region" description="Helical" evidence="7">
    <location>
        <begin position="255"/>
        <end position="275"/>
    </location>
</feature>
<keyword evidence="2" id="KW-0813">Transport</keyword>
<feature type="transmembrane region" description="Helical" evidence="7">
    <location>
        <begin position="129"/>
        <end position="148"/>
    </location>
</feature>
<keyword evidence="3 7" id="KW-0812">Transmembrane</keyword>
<evidence type="ECO:0000256" key="3">
    <source>
        <dbReference type="ARBA" id="ARBA00022692"/>
    </source>
</evidence>
<evidence type="ECO:0000313" key="10">
    <source>
        <dbReference type="Proteomes" id="UP001182556"/>
    </source>
</evidence>
<dbReference type="SUPFAM" id="SSF103473">
    <property type="entry name" value="MFS general substrate transporter"/>
    <property type="match status" value="1"/>
</dbReference>
<feature type="transmembrane region" description="Helical" evidence="7">
    <location>
        <begin position="160"/>
        <end position="177"/>
    </location>
</feature>
<dbReference type="Pfam" id="PF07690">
    <property type="entry name" value="MFS_1"/>
    <property type="match status" value="1"/>
</dbReference>
<feature type="transmembrane region" description="Helical" evidence="7">
    <location>
        <begin position="359"/>
        <end position="379"/>
    </location>
</feature>
<gene>
    <name evidence="9" type="ORF">DB88DRAFT_536825</name>
</gene>
<protein>
    <submittedName>
        <fullName evidence="9">Major facilitator superfamily domain-containing protein</fullName>
    </submittedName>
</protein>
<dbReference type="PANTHER" id="PTHR43791">
    <property type="entry name" value="PERMEASE-RELATED"/>
    <property type="match status" value="1"/>
</dbReference>
<dbReference type="InterPro" id="IPR020846">
    <property type="entry name" value="MFS_dom"/>
</dbReference>
<dbReference type="GO" id="GO:0016020">
    <property type="term" value="C:membrane"/>
    <property type="evidence" value="ECO:0007669"/>
    <property type="project" value="UniProtKB-SubCell"/>
</dbReference>
<name>A0AAD9FMM0_PAPLA</name>
<evidence type="ECO:0000256" key="2">
    <source>
        <dbReference type="ARBA" id="ARBA00022448"/>
    </source>
</evidence>
<feature type="transmembrane region" description="Helical" evidence="7">
    <location>
        <begin position="391"/>
        <end position="411"/>
    </location>
</feature>
<keyword evidence="10" id="KW-1185">Reference proteome</keyword>
<dbReference type="PANTHER" id="PTHR43791:SF97">
    <property type="entry name" value="ALLANTOATE TRANSPORTER, PUTATIVE (AFU_ORTHOLOGUE AFUA_1G14700)-RELATED"/>
    <property type="match status" value="1"/>
</dbReference>
<dbReference type="Gene3D" id="1.20.1250.20">
    <property type="entry name" value="MFS general substrate transporter like domains"/>
    <property type="match status" value="1"/>
</dbReference>
<evidence type="ECO:0000256" key="4">
    <source>
        <dbReference type="ARBA" id="ARBA00022989"/>
    </source>
</evidence>
<dbReference type="GO" id="GO:0022857">
    <property type="term" value="F:transmembrane transporter activity"/>
    <property type="evidence" value="ECO:0007669"/>
    <property type="project" value="InterPro"/>
</dbReference>
<evidence type="ECO:0000256" key="1">
    <source>
        <dbReference type="ARBA" id="ARBA00004141"/>
    </source>
</evidence>
<feature type="transmembrane region" description="Helical" evidence="7">
    <location>
        <begin position="189"/>
        <end position="212"/>
    </location>
</feature>